<evidence type="ECO:0000313" key="2">
    <source>
        <dbReference type="Proteomes" id="UP000028411"/>
    </source>
</evidence>
<evidence type="ECO:0000313" key="1">
    <source>
        <dbReference type="EMBL" id="KEQ53707.1"/>
    </source>
</evidence>
<dbReference type="AlphaFoldDB" id="A0A081RET4"/>
<proteinExistence type="predicted"/>
<dbReference type="EMBL" id="JFHR01000018">
    <property type="protein sequence ID" value="KEQ53707.1"/>
    <property type="molecule type" value="Genomic_DNA"/>
</dbReference>
<gene>
    <name evidence="1" type="ORF">BV95_01923</name>
</gene>
<protein>
    <submittedName>
        <fullName evidence="1">Uncharacterized protein</fullName>
    </submittedName>
</protein>
<organism evidence="1 2">
    <name type="scientific">Sphingobium chlorophenolicum</name>
    <dbReference type="NCBI Taxonomy" id="46429"/>
    <lineage>
        <taxon>Bacteria</taxon>
        <taxon>Pseudomonadati</taxon>
        <taxon>Pseudomonadota</taxon>
        <taxon>Alphaproteobacteria</taxon>
        <taxon>Sphingomonadales</taxon>
        <taxon>Sphingomonadaceae</taxon>
        <taxon>Sphingobium</taxon>
    </lineage>
</organism>
<reference evidence="1 2" key="1">
    <citation type="submission" date="2014-02" db="EMBL/GenBank/DDBJ databases">
        <title>Whole genome sequence of Sphingobium chlorophenolicum NBRC 16172.</title>
        <authorList>
            <person name="Gan H.M."/>
            <person name="Gan H.Y."/>
            <person name="Chew T.H."/>
            <person name="Savka M.A."/>
        </authorList>
    </citation>
    <scope>NUCLEOTIDE SEQUENCE [LARGE SCALE GENOMIC DNA]</scope>
    <source>
        <strain evidence="1 2">NBRC 16172</strain>
    </source>
</reference>
<name>A0A081RET4_SPHCR</name>
<comment type="caution">
    <text evidence="1">The sequence shown here is derived from an EMBL/GenBank/DDBJ whole genome shotgun (WGS) entry which is preliminary data.</text>
</comment>
<sequence>MPLPLLELPIIATAFILQPAADASARSAPSPCGGRHPQTVADCCVHLPDWDRHANLVLLTPLRVTSKDSERKESHVDLR</sequence>
<dbReference type="Proteomes" id="UP000028411">
    <property type="component" value="Unassembled WGS sequence"/>
</dbReference>
<accession>A0A081RET4</accession>